<proteinExistence type="predicted"/>
<feature type="transmembrane region" description="Helical" evidence="1">
    <location>
        <begin position="74"/>
        <end position="97"/>
    </location>
</feature>
<feature type="transmembrane region" description="Helical" evidence="1">
    <location>
        <begin position="284"/>
        <end position="305"/>
    </location>
</feature>
<accession>A0A6J7NLQ6</accession>
<dbReference type="AlphaFoldDB" id="A0A6J7NLQ6"/>
<feature type="transmembrane region" description="Helical" evidence="1">
    <location>
        <begin position="392"/>
        <end position="413"/>
    </location>
</feature>
<sequence>MVVVAVIVLSVLFPVNAGALQGAGASGAAWWIVGGVLFALPSTAVILHLATRDASPLRSLAAGGHLAHAGARGIWVAGTLATLSASIAAFSFLARALGIELPVSVQGALAIALALGGVFMARSRAWARVLLVGGVALALVLLVGLVALVVAAGSGAVAESAGAGGGWTGVSLAGWSWLGLVILGLVGAHVPFQRNELRPVSTRPVVIAMGVAVVGYLVLTLACALALPTGTATGATGLVDLAATVSPGLATPMALLLFVSFAATTIGFGGAFRELAGDLGLPGPSSALLIVAVGALSYVVLPLAFSSSVGSAPAVETYAITQGAAAVLWAFGYVALGVLVLRSPATAWLKGAAALTVIFGALGVLGALVGSQTPLISNDAISFSVGGAPVTLGTWALLVLIVSVVALVVTWLVKAEGDHLAHEQPVESN</sequence>
<feature type="transmembrane region" description="Helical" evidence="1">
    <location>
        <begin position="27"/>
        <end position="50"/>
    </location>
</feature>
<dbReference type="EMBL" id="CAFBNF010000070">
    <property type="protein sequence ID" value="CAB4940375.1"/>
    <property type="molecule type" value="Genomic_DNA"/>
</dbReference>
<feature type="transmembrane region" description="Helical" evidence="1">
    <location>
        <begin position="129"/>
        <end position="152"/>
    </location>
</feature>
<dbReference type="EMBL" id="CAFBOZ010000006">
    <property type="protein sequence ID" value="CAB4991553.1"/>
    <property type="molecule type" value="Genomic_DNA"/>
</dbReference>
<keyword evidence="1" id="KW-1133">Transmembrane helix</keyword>
<feature type="transmembrane region" description="Helical" evidence="1">
    <location>
        <begin position="204"/>
        <end position="229"/>
    </location>
</feature>
<reference evidence="3" key="1">
    <citation type="submission" date="2020-05" db="EMBL/GenBank/DDBJ databases">
        <authorList>
            <person name="Chiriac C."/>
            <person name="Salcher M."/>
            <person name="Ghai R."/>
            <person name="Kavagutti S V."/>
        </authorList>
    </citation>
    <scope>NUCLEOTIDE SEQUENCE</scope>
</reference>
<feature type="transmembrane region" description="Helical" evidence="1">
    <location>
        <begin position="172"/>
        <end position="192"/>
    </location>
</feature>
<evidence type="ECO:0000313" key="3">
    <source>
        <dbReference type="EMBL" id="CAB4991553.1"/>
    </source>
</evidence>
<gene>
    <name evidence="2" type="ORF">UFOPK3773_00819</name>
    <name evidence="3" type="ORF">UFOPK3992_00073</name>
</gene>
<keyword evidence="1" id="KW-0472">Membrane</keyword>
<evidence type="ECO:0000256" key="1">
    <source>
        <dbReference type="SAM" id="Phobius"/>
    </source>
</evidence>
<feature type="transmembrane region" description="Helical" evidence="1">
    <location>
        <begin position="317"/>
        <end position="341"/>
    </location>
</feature>
<keyword evidence="1" id="KW-0812">Transmembrane</keyword>
<feature type="transmembrane region" description="Helical" evidence="1">
    <location>
        <begin position="353"/>
        <end position="372"/>
    </location>
</feature>
<feature type="transmembrane region" description="Helical" evidence="1">
    <location>
        <begin position="249"/>
        <end position="272"/>
    </location>
</feature>
<organism evidence="3">
    <name type="scientific">freshwater metagenome</name>
    <dbReference type="NCBI Taxonomy" id="449393"/>
    <lineage>
        <taxon>unclassified sequences</taxon>
        <taxon>metagenomes</taxon>
        <taxon>ecological metagenomes</taxon>
    </lineage>
</organism>
<evidence type="ECO:0000313" key="2">
    <source>
        <dbReference type="EMBL" id="CAB4940375.1"/>
    </source>
</evidence>
<feature type="transmembrane region" description="Helical" evidence="1">
    <location>
        <begin position="103"/>
        <end position="122"/>
    </location>
</feature>
<name>A0A6J7NLQ6_9ZZZZ</name>
<protein>
    <submittedName>
        <fullName evidence="3">Unannotated protein</fullName>
    </submittedName>
</protein>